<proteinExistence type="predicted"/>
<dbReference type="AlphaFoldDB" id="A0A506Y8I4"/>
<organism evidence="1 2">
    <name type="scientific">Schumannella soli</name>
    <dbReference type="NCBI Taxonomy" id="2590779"/>
    <lineage>
        <taxon>Bacteria</taxon>
        <taxon>Bacillati</taxon>
        <taxon>Actinomycetota</taxon>
        <taxon>Actinomycetes</taxon>
        <taxon>Micrococcales</taxon>
        <taxon>Microbacteriaceae</taxon>
        <taxon>Schumannella</taxon>
    </lineage>
</organism>
<dbReference type="EMBL" id="VHQG01000001">
    <property type="protein sequence ID" value="TPW78203.1"/>
    <property type="molecule type" value="Genomic_DNA"/>
</dbReference>
<keyword evidence="1" id="KW-0808">Transferase</keyword>
<reference evidence="1 2" key="1">
    <citation type="submission" date="2019-06" db="EMBL/GenBank/DDBJ databases">
        <authorList>
            <person name="Li F."/>
        </authorList>
    </citation>
    <scope>NUCLEOTIDE SEQUENCE [LARGE SCALE GENOMIC DNA]</scope>
    <source>
        <strain evidence="1 2">10F1D-1</strain>
    </source>
</reference>
<comment type="caution">
    <text evidence="1">The sequence shown here is derived from an EMBL/GenBank/DDBJ whole genome shotgun (WGS) entry which is preliminary data.</text>
</comment>
<name>A0A506Y8I4_9MICO</name>
<gene>
    <name evidence="1" type="ORF">FJ657_04420</name>
</gene>
<dbReference type="GO" id="GO:0016740">
    <property type="term" value="F:transferase activity"/>
    <property type="evidence" value="ECO:0007669"/>
    <property type="project" value="UniProtKB-KW"/>
</dbReference>
<keyword evidence="2" id="KW-1185">Reference proteome</keyword>
<protein>
    <submittedName>
        <fullName evidence="1">Phosphotransferase</fullName>
    </submittedName>
</protein>
<dbReference type="OrthoDB" id="236897at2"/>
<dbReference type="Gene3D" id="3.90.1200.10">
    <property type="match status" value="1"/>
</dbReference>
<dbReference type="Proteomes" id="UP000316252">
    <property type="component" value="Unassembled WGS sequence"/>
</dbReference>
<evidence type="ECO:0000313" key="2">
    <source>
        <dbReference type="Proteomes" id="UP000316252"/>
    </source>
</evidence>
<evidence type="ECO:0000313" key="1">
    <source>
        <dbReference type="EMBL" id="TPW78203.1"/>
    </source>
</evidence>
<dbReference type="SUPFAM" id="SSF56112">
    <property type="entry name" value="Protein kinase-like (PK-like)"/>
    <property type="match status" value="1"/>
</dbReference>
<accession>A0A506Y8I4</accession>
<sequence>MRVGDTVRKPWLAGTPAVHAYLALLAERDPELPLPRALGRDAAGRQVLDFVPGALALDLPPFDSARLHAIGALIRRIHDASPSPGEWMSAARPPFAEPLLPAPSAASATGEPDVIGHHDLAPWNLVIEGDAETDAVPPTAMPRLTFIDWDGAGPTTRAWELAYALPAFAFAHADADPREIAERMRALWRGYVADPLTPADLADLRGRTLALLAPRAAAMHDHLRDTHVAGVEPWATMFTAGHGAHWRGVADFLAAHHGEWMRALA</sequence>
<dbReference type="InterPro" id="IPR011009">
    <property type="entry name" value="Kinase-like_dom_sf"/>
</dbReference>